<dbReference type="Pfam" id="PF09832">
    <property type="entry name" value="DUF2059"/>
    <property type="match status" value="1"/>
</dbReference>
<feature type="domain" description="DUF2059" evidence="1">
    <location>
        <begin position="80"/>
        <end position="137"/>
    </location>
</feature>
<dbReference type="eggNOG" id="COG3184">
    <property type="taxonomic scope" value="Bacteria"/>
</dbReference>
<dbReference type="STRING" id="742817.HMPREF9449_02576"/>
<evidence type="ECO:0000313" key="3">
    <source>
        <dbReference type="Proteomes" id="UP000004892"/>
    </source>
</evidence>
<gene>
    <name evidence="2" type="ORF">HMPREF9449_02576</name>
</gene>
<dbReference type="AlphaFoldDB" id="H1DJZ0"/>
<dbReference type="RefSeq" id="WP_009137720.1">
    <property type="nucleotide sequence ID" value="NZ_JH594597.1"/>
</dbReference>
<organism evidence="2 3">
    <name type="scientific">Odoribacter laneus YIT 12061</name>
    <dbReference type="NCBI Taxonomy" id="742817"/>
    <lineage>
        <taxon>Bacteria</taxon>
        <taxon>Pseudomonadati</taxon>
        <taxon>Bacteroidota</taxon>
        <taxon>Bacteroidia</taxon>
        <taxon>Bacteroidales</taxon>
        <taxon>Odoribacteraceae</taxon>
        <taxon>Odoribacter</taxon>
    </lineage>
</organism>
<dbReference type="GeneID" id="98070112"/>
<dbReference type="Proteomes" id="UP000004892">
    <property type="component" value="Unassembled WGS sequence"/>
</dbReference>
<sequence>MKKILVCMILVLGVTLGIKCSEPKDYKATLKEMLVVSGSDKTFEMVVPQMIEMMKPQLPQVPGEFWEEMEKEMKNTAFNDLVDMLVPIYQEYLTQEDLEEVIKFYQSPAGKKLGSSAPHISMATMQAGQQWGMKLGQKIQAKLQEKGY</sequence>
<evidence type="ECO:0000313" key="2">
    <source>
        <dbReference type="EMBL" id="EHP45990.1"/>
    </source>
</evidence>
<name>H1DJZ0_9BACT</name>
<comment type="caution">
    <text evidence="2">The sequence shown here is derived from an EMBL/GenBank/DDBJ whole genome shotgun (WGS) entry which is preliminary data.</text>
</comment>
<evidence type="ECO:0000259" key="1">
    <source>
        <dbReference type="Pfam" id="PF09832"/>
    </source>
</evidence>
<dbReference type="HOGENOM" id="CLU_107918_0_1_10"/>
<dbReference type="EMBL" id="ADMC01000027">
    <property type="protein sequence ID" value="EHP45990.1"/>
    <property type="molecule type" value="Genomic_DNA"/>
</dbReference>
<dbReference type="PATRIC" id="fig|742817.3.peg.2757"/>
<reference evidence="2 3" key="1">
    <citation type="submission" date="2012-01" db="EMBL/GenBank/DDBJ databases">
        <title>The Genome Sequence of Odoribacter laneus YIT 12061.</title>
        <authorList>
            <consortium name="The Broad Institute Genome Sequencing Platform"/>
            <person name="Earl A."/>
            <person name="Ward D."/>
            <person name="Feldgarden M."/>
            <person name="Gevers D."/>
            <person name="Morotomi M."/>
            <person name="Young S.K."/>
            <person name="Zeng Q."/>
            <person name="Gargeya S."/>
            <person name="Fitzgerald M."/>
            <person name="Haas B."/>
            <person name="Abouelleil A."/>
            <person name="Alvarado L."/>
            <person name="Arachchi H.M."/>
            <person name="Berlin A."/>
            <person name="Chapman S.B."/>
            <person name="Gearin G."/>
            <person name="Goldberg J."/>
            <person name="Griggs A."/>
            <person name="Gujja S."/>
            <person name="Hansen M."/>
            <person name="Heiman D."/>
            <person name="Howarth C."/>
            <person name="Larimer J."/>
            <person name="Lui A."/>
            <person name="MacDonald P.J.P."/>
            <person name="McCowen C."/>
            <person name="Montmayeur A."/>
            <person name="Murphy C."/>
            <person name="Neiman D."/>
            <person name="Pearson M."/>
            <person name="Priest M."/>
            <person name="Roberts A."/>
            <person name="Saif S."/>
            <person name="Shea T."/>
            <person name="Sisk P."/>
            <person name="Stolte C."/>
            <person name="Sykes S."/>
            <person name="Wortman J."/>
            <person name="Nusbaum C."/>
            <person name="Birren B."/>
        </authorList>
    </citation>
    <scope>NUCLEOTIDE SEQUENCE [LARGE SCALE GENOMIC DNA]</scope>
    <source>
        <strain evidence="2 3">YIT 12061</strain>
    </source>
</reference>
<keyword evidence="3" id="KW-1185">Reference proteome</keyword>
<dbReference type="InterPro" id="IPR018637">
    <property type="entry name" value="DUF2059"/>
</dbReference>
<accession>H1DJZ0</accession>
<proteinExistence type="predicted"/>
<protein>
    <recommendedName>
        <fullName evidence="1">DUF2059 domain-containing protein</fullName>
    </recommendedName>
</protein>